<sequence>MTKKLQPKLRFRGFTDAWEQRKFSSIFGFLKTNSYSRASLQPCSTGIVDIHYGDILVNYDCCFSIDTHTLPTLKDPSLADVYRNDLLMDGDIVIADTAEDQTAGKCVELFDVGNRKVLAGLHTIAVRGRIKFGTGYLGYYLSSPAYRKQLLPQMQGTKVISISKTALTNTVIASPCLAEQTAIGALLRKLDVLIAAEKRKLNLLRTKKSGLMQEIFSQKVRFKGYQKEWKRYRMKDISYIERGASPRPISKYTTTDKSGLNWVKIGDAPSLGNVITSTSERIKPKGLPKTRSVHPGDLILSNSMSFGRPYIMGIDGCIHDGWLLIRTNRSKVNPSFLCQALGSQFMISQYRRLAAGSAVNNLNKSIVGNAVIMIPSLKEQNAIEKLLSCYDKLIAAENQKVNILVDQKKALLERMLA</sequence>
<dbReference type="EMBL" id="NMYC01000001">
    <property type="protein sequence ID" value="PLS28269.1"/>
    <property type="molecule type" value="Genomic_DNA"/>
</dbReference>
<proteinExistence type="inferred from homology"/>
<dbReference type="GO" id="GO:0003677">
    <property type="term" value="F:DNA binding"/>
    <property type="evidence" value="ECO:0007669"/>
    <property type="project" value="UniProtKB-KW"/>
</dbReference>
<dbReference type="InterPro" id="IPR044946">
    <property type="entry name" value="Restrct_endonuc_typeI_TRD_sf"/>
</dbReference>
<dbReference type="RefSeq" id="WP_101670968.1">
    <property type="nucleotide sequence ID" value="NZ_NMYC01000001.1"/>
</dbReference>
<dbReference type="PANTHER" id="PTHR30408">
    <property type="entry name" value="TYPE-1 RESTRICTION ENZYME ECOKI SPECIFICITY PROTEIN"/>
    <property type="match status" value="1"/>
</dbReference>
<dbReference type="GO" id="GO:0009307">
    <property type="term" value="P:DNA restriction-modification system"/>
    <property type="evidence" value="ECO:0007669"/>
    <property type="project" value="UniProtKB-KW"/>
</dbReference>
<evidence type="ECO:0000313" key="6">
    <source>
        <dbReference type="Proteomes" id="UP000234935"/>
    </source>
</evidence>
<name>A0A2N5J241_9BIFI</name>
<dbReference type="CDD" id="cd17283">
    <property type="entry name" value="RMtype1_S_Hpy180ORF7835P_TRD2-CR2_like"/>
    <property type="match status" value="1"/>
</dbReference>
<accession>A0A2N5J241</accession>
<comment type="caution">
    <text evidence="5">The sequence shown here is derived from an EMBL/GenBank/DDBJ whole genome shotgun (WGS) entry which is preliminary data.</text>
</comment>
<evidence type="ECO:0000313" key="5">
    <source>
        <dbReference type="EMBL" id="PLS28269.1"/>
    </source>
</evidence>
<dbReference type="InterPro" id="IPR000055">
    <property type="entry name" value="Restrct_endonuc_typeI_TRD"/>
</dbReference>
<evidence type="ECO:0000256" key="2">
    <source>
        <dbReference type="ARBA" id="ARBA00022747"/>
    </source>
</evidence>
<dbReference type="SUPFAM" id="SSF116734">
    <property type="entry name" value="DNA methylase specificity domain"/>
    <property type="match status" value="2"/>
</dbReference>
<keyword evidence="3" id="KW-0238">DNA-binding</keyword>
<dbReference type="InterPro" id="IPR052021">
    <property type="entry name" value="Type-I_RS_S_subunit"/>
</dbReference>
<dbReference type="Gene3D" id="1.10.287.1120">
    <property type="entry name" value="Bipartite methylase S protein"/>
    <property type="match status" value="2"/>
</dbReference>
<dbReference type="Proteomes" id="UP000234935">
    <property type="component" value="Unassembled WGS sequence"/>
</dbReference>
<protein>
    <submittedName>
        <fullName evidence="5">Type I restriction-modification system specificity subunit</fullName>
    </submittedName>
</protein>
<evidence type="ECO:0000256" key="3">
    <source>
        <dbReference type="ARBA" id="ARBA00023125"/>
    </source>
</evidence>
<dbReference type="PANTHER" id="PTHR30408:SF12">
    <property type="entry name" value="TYPE I RESTRICTION ENZYME MJAVIII SPECIFICITY SUBUNIT"/>
    <property type="match status" value="1"/>
</dbReference>
<evidence type="ECO:0000256" key="1">
    <source>
        <dbReference type="ARBA" id="ARBA00010923"/>
    </source>
</evidence>
<dbReference type="Pfam" id="PF01420">
    <property type="entry name" value="Methylase_S"/>
    <property type="match status" value="1"/>
</dbReference>
<dbReference type="AlphaFoldDB" id="A0A2N5J241"/>
<comment type="similarity">
    <text evidence="1">Belongs to the type-I restriction system S methylase family.</text>
</comment>
<keyword evidence="6" id="KW-1185">Reference proteome</keyword>
<dbReference type="OrthoDB" id="3197085at2"/>
<feature type="domain" description="Type I restriction modification DNA specificity" evidence="4">
    <location>
        <begin position="227"/>
        <end position="401"/>
    </location>
</feature>
<dbReference type="Gene3D" id="3.90.220.20">
    <property type="entry name" value="DNA methylase specificity domains"/>
    <property type="match status" value="2"/>
</dbReference>
<gene>
    <name evidence="5" type="ORF">CGZ88_0431</name>
</gene>
<organism evidence="5 6">
    <name type="scientific">Bifidobacterium anseris</name>
    <dbReference type="NCBI Taxonomy" id="2020963"/>
    <lineage>
        <taxon>Bacteria</taxon>
        <taxon>Bacillati</taxon>
        <taxon>Actinomycetota</taxon>
        <taxon>Actinomycetes</taxon>
        <taxon>Bifidobacteriales</taxon>
        <taxon>Bifidobacteriaceae</taxon>
        <taxon>Bifidobacterium</taxon>
    </lineage>
</organism>
<dbReference type="REBASE" id="385060">
    <property type="entry name" value="S1.Ban31DORF430P"/>
</dbReference>
<keyword evidence="2" id="KW-0680">Restriction system</keyword>
<evidence type="ECO:0000259" key="4">
    <source>
        <dbReference type="Pfam" id="PF01420"/>
    </source>
</evidence>
<reference evidence="5 6" key="1">
    <citation type="submission" date="2017-07" db="EMBL/GenBank/DDBJ databases">
        <title>Bifidobacterium novel species.</title>
        <authorList>
            <person name="Lugli G.A."/>
            <person name="Milani C."/>
            <person name="Duranti S."/>
            <person name="Mangifesta M."/>
        </authorList>
    </citation>
    <scope>NUCLEOTIDE SEQUENCE [LARGE SCALE GENOMIC DNA]</scope>
    <source>
        <strain evidence="6">Goo31D</strain>
    </source>
</reference>